<proteinExistence type="predicted"/>
<protein>
    <submittedName>
        <fullName evidence="2">Uncharacterized protein</fullName>
    </submittedName>
</protein>
<sequence>MTRPVVAAVATLVAATASLAAGAALPAHPISAGAVALPITAAAAALPTTARMAACPSNQAWHAPAGADVVKIPAAAVRDDQMWAGGWTKVPTSTAPWSALVWDEDDWSQSIISAGQGVITYRAVVPADGTYRWSAKMAAPHETDWNDFWVRFPAGVNQQRHGGLSWAGDGWLKIYSNRGGMAFVWGGGTIDHDPHMLLTRWMAAGSVVEFQISGRSRQVALAAFGLHPCAIEGNGSPECVRLDQMQEAATATCY</sequence>
<feature type="signal peptide" evidence="1">
    <location>
        <begin position="1"/>
        <end position="22"/>
    </location>
</feature>
<evidence type="ECO:0000313" key="2">
    <source>
        <dbReference type="EMBL" id="OSX68736.1"/>
    </source>
</evidence>
<organism evidence="2 3">
    <name type="scientific">Porphyra umbilicalis</name>
    <name type="common">Purple laver</name>
    <name type="synonym">Red alga</name>
    <dbReference type="NCBI Taxonomy" id="2786"/>
    <lineage>
        <taxon>Eukaryota</taxon>
        <taxon>Rhodophyta</taxon>
        <taxon>Bangiophyceae</taxon>
        <taxon>Bangiales</taxon>
        <taxon>Bangiaceae</taxon>
        <taxon>Porphyra</taxon>
    </lineage>
</organism>
<feature type="chain" id="PRO_5012168520" evidence="1">
    <location>
        <begin position="23"/>
        <end position="254"/>
    </location>
</feature>
<keyword evidence="1" id="KW-0732">Signal</keyword>
<accession>A0A1X6NJT0</accession>
<keyword evidence="3" id="KW-1185">Reference proteome</keyword>
<evidence type="ECO:0000313" key="3">
    <source>
        <dbReference type="Proteomes" id="UP000218209"/>
    </source>
</evidence>
<evidence type="ECO:0000256" key="1">
    <source>
        <dbReference type="SAM" id="SignalP"/>
    </source>
</evidence>
<gene>
    <name evidence="2" type="ORF">BU14_2316s0001</name>
</gene>
<dbReference type="Proteomes" id="UP000218209">
    <property type="component" value="Unassembled WGS sequence"/>
</dbReference>
<reference evidence="2 3" key="1">
    <citation type="submission" date="2017-03" db="EMBL/GenBank/DDBJ databases">
        <title>WGS assembly of Porphyra umbilicalis.</title>
        <authorList>
            <person name="Brawley S.H."/>
            <person name="Blouin N.A."/>
            <person name="Ficko-Blean E."/>
            <person name="Wheeler G.L."/>
            <person name="Lohr M."/>
            <person name="Goodson H.V."/>
            <person name="Jenkins J.W."/>
            <person name="Blaby-Haas C.E."/>
            <person name="Helliwell K.E."/>
            <person name="Chan C."/>
            <person name="Marriage T."/>
            <person name="Bhattacharya D."/>
            <person name="Klein A.S."/>
            <person name="Badis Y."/>
            <person name="Brodie J."/>
            <person name="Cao Y."/>
            <person name="Collen J."/>
            <person name="Dittami S.M."/>
            <person name="Gachon C.M."/>
            <person name="Green B.R."/>
            <person name="Karpowicz S."/>
            <person name="Kim J.W."/>
            <person name="Kudahl U."/>
            <person name="Lin S."/>
            <person name="Michel G."/>
            <person name="Mittag M."/>
            <person name="Olson B.J."/>
            <person name="Pangilinan J."/>
            <person name="Peng Y."/>
            <person name="Qiu H."/>
            <person name="Shu S."/>
            <person name="Singer J.T."/>
            <person name="Smith A.G."/>
            <person name="Sprecher B.N."/>
            <person name="Wagner V."/>
            <person name="Wang W."/>
            <person name="Wang Z.-Y."/>
            <person name="Yan J."/>
            <person name="Yarish C."/>
            <person name="Zoeuner-Riek S."/>
            <person name="Zhuang Y."/>
            <person name="Zou Y."/>
            <person name="Lindquist E.A."/>
            <person name="Grimwood J."/>
            <person name="Barry K."/>
            <person name="Rokhsar D.S."/>
            <person name="Schmutz J."/>
            <person name="Stiller J.W."/>
            <person name="Grossman A.R."/>
            <person name="Prochnik S.E."/>
        </authorList>
    </citation>
    <scope>NUCLEOTIDE SEQUENCE [LARGE SCALE GENOMIC DNA]</scope>
    <source>
        <strain evidence="2">4086291</strain>
    </source>
</reference>
<name>A0A1X6NJT0_PORUM</name>
<dbReference type="AlphaFoldDB" id="A0A1X6NJT0"/>
<dbReference type="EMBL" id="KV920143">
    <property type="protein sequence ID" value="OSX68736.1"/>
    <property type="molecule type" value="Genomic_DNA"/>
</dbReference>